<dbReference type="KEGG" id="osn:115228739"/>
<gene>
    <name evidence="5" type="primary">LOC115228739</name>
    <name evidence="6" type="synonym">LOC115231461</name>
</gene>
<dbReference type="InterPro" id="IPR013087">
    <property type="entry name" value="Znf_C2H2_type"/>
</dbReference>
<evidence type="ECO:0000256" key="1">
    <source>
        <dbReference type="PROSITE-ProRule" id="PRU00042"/>
    </source>
</evidence>
<keyword evidence="4" id="KW-1185">Reference proteome</keyword>
<dbReference type="SMART" id="SM00355">
    <property type="entry name" value="ZnF_C2H2"/>
    <property type="match status" value="3"/>
</dbReference>
<dbReference type="GO" id="GO:0061630">
    <property type="term" value="F:ubiquitin protein ligase activity"/>
    <property type="evidence" value="ECO:0007669"/>
    <property type="project" value="InterPro"/>
</dbReference>
<dbReference type="GO" id="GO:0043022">
    <property type="term" value="F:ribosome binding"/>
    <property type="evidence" value="ECO:0007669"/>
    <property type="project" value="TreeGrafter"/>
</dbReference>
<evidence type="ECO:0000256" key="2">
    <source>
        <dbReference type="SAM" id="MobiDB-lite"/>
    </source>
</evidence>
<dbReference type="GO" id="GO:0016567">
    <property type="term" value="P:protein ubiquitination"/>
    <property type="evidence" value="ECO:0007669"/>
    <property type="project" value="TreeGrafter"/>
</dbReference>
<dbReference type="GO" id="GO:0008270">
    <property type="term" value="F:zinc ion binding"/>
    <property type="evidence" value="ECO:0007669"/>
    <property type="project" value="UniProtKB-KW"/>
</dbReference>
<feature type="domain" description="C2H2-type" evidence="3">
    <location>
        <begin position="79"/>
        <end position="102"/>
    </location>
</feature>
<keyword evidence="1" id="KW-0863">Zinc-finger</keyword>
<dbReference type="PROSITE" id="PS50157">
    <property type="entry name" value="ZINC_FINGER_C2H2_2"/>
    <property type="match status" value="1"/>
</dbReference>
<feature type="compositionally biased region" description="Basic and acidic residues" evidence="2">
    <location>
        <begin position="275"/>
        <end position="287"/>
    </location>
</feature>
<dbReference type="Proteomes" id="UP000515154">
    <property type="component" value="Unplaced"/>
</dbReference>
<dbReference type="AlphaFoldDB" id="A0A6P7U0Q0"/>
<proteinExistence type="predicted"/>
<evidence type="ECO:0000259" key="3">
    <source>
        <dbReference type="PROSITE" id="PS50157"/>
    </source>
</evidence>
<dbReference type="PANTHER" id="PTHR22938">
    <property type="entry name" value="ZINC FINGER PROTEIN 598"/>
    <property type="match status" value="1"/>
</dbReference>
<dbReference type="RefSeq" id="XP_029655112.2">
    <property type="nucleotide sequence ID" value="XM_029799252.2"/>
</dbReference>
<reference evidence="5 6" key="1">
    <citation type="submission" date="2025-08" db="UniProtKB">
        <authorList>
            <consortium name="RefSeq"/>
        </authorList>
    </citation>
    <scope>IDENTIFICATION</scope>
</reference>
<evidence type="ECO:0000313" key="5">
    <source>
        <dbReference type="RefSeq" id="XP_029655112.2"/>
    </source>
</evidence>
<name>A0A6P7U0Q0_9MOLL</name>
<evidence type="ECO:0000313" key="4">
    <source>
        <dbReference type="Proteomes" id="UP000515154"/>
    </source>
</evidence>
<dbReference type="RefSeq" id="XP_029657340.2">
    <property type="nucleotide sequence ID" value="XM_029801480.2"/>
</dbReference>
<keyword evidence="1" id="KW-0862">Zinc</keyword>
<keyword evidence="1" id="KW-0479">Metal-binding</keyword>
<dbReference type="KEGG" id="osn:115231461"/>
<evidence type="ECO:0000313" key="6">
    <source>
        <dbReference type="RefSeq" id="XP_029657340.2"/>
    </source>
</evidence>
<dbReference type="PANTHER" id="PTHR22938:SF0">
    <property type="entry name" value="E3 UBIQUITIN-PROTEIN LIGASE ZNF598"/>
    <property type="match status" value="1"/>
</dbReference>
<accession>A0A6P7U0Q0</accession>
<dbReference type="InterPro" id="IPR044288">
    <property type="entry name" value="ZNF598/HEL2"/>
</dbReference>
<organism evidence="4 5">
    <name type="scientific">Octopus sinensis</name>
    <name type="common">East Asian common octopus</name>
    <dbReference type="NCBI Taxonomy" id="2607531"/>
    <lineage>
        <taxon>Eukaryota</taxon>
        <taxon>Metazoa</taxon>
        <taxon>Spiralia</taxon>
        <taxon>Lophotrochozoa</taxon>
        <taxon>Mollusca</taxon>
        <taxon>Cephalopoda</taxon>
        <taxon>Coleoidea</taxon>
        <taxon>Octopodiformes</taxon>
        <taxon>Octopoda</taxon>
        <taxon>Incirrata</taxon>
        <taxon>Octopodidae</taxon>
        <taxon>Octopus</taxon>
    </lineage>
</organism>
<protein>
    <submittedName>
        <fullName evidence="5 6">E3 ubiquitin-protein ligase ZNF598-like</fullName>
    </submittedName>
</protein>
<dbReference type="GO" id="GO:0072344">
    <property type="term" value="P:rescue of stalled ribosome"/>
    <property type="evidence" value="ECO:0007669"/>
    <property type="project" value="InterPro"/>
</dbReference>
<sequence length="332" mass="38825">MCEFCQHRARFRFFSNYVVHMEKCHGLYYCDLCTDNCKVWFLCVFKLFTHERRNYTRQDLARHRSEGYDCAEQNIPLHPSCKICHKRFFDSNALYSHQKLDHHYCPLCPETFVFFRDLPDLDNHLDSTHFVCRIDMCYYQRPLNAFSTEVELNLHIASQHCSGDCTRNYVDFITTPPNPNSGENTEDLSEFAFFSELRVDPLTVSRRNMPRGFWASRLGRIPKKNIYSNVFGPTPPPPRPRVSANTPSTEEDEKAQWPEVIKPKPAKGVWGKQRTNGEKKEEKETDSNVRSVLGLDDAPAESRPRTVWNREGYTGPKIYPKSVTPWTRKPKN</sequence>
<feature type="region of interest" description="Disordered" evidence="2">
    <location>
        <begin position="226"/>
        <end position="332"/>
    </location>
</feature>